<organism evidence="1">
    <name type="scientific">Hexamita inflata</name>
    <dbReference type="NCBI Taxonomy" id="28002"/>
    <lineage>
        <taxon>Eukaryota</taxon>
        <taxon>Metamonada</taxon>
        <taxon>Diplomonadida</taxon>
        <taxon>Hexamitidae</taxon>
        <taxon>Hexamitinae</taxon>
        <taxon>Hexamita</taxon>
    </lineage>
</organism>
<keyword evidence="3" id="KW-1185">Reference proteome</keyword>
<evidence type="ECO:0000313" key="1">
    <source>
        <dbReference type="EMBL" id="CAI9943648.1"/>
    </source>
</evidence>
<reference evidence="1" key="1">
    <citation type="submission" date="2023-06" db="EMBL/GenBank/DDBJ databases">
        <authorList>
            <person name="Kurt Z."/>
        </authorList>
    </citation>
    <scope>NUCLEOTIDE SEQUENCE</scope>
</reference>
<comment type="caution">
    <text evidence="1">The sequence shown here is derived from an EMBL/GenBank/DDBJ whole genome shotgun (WGS) entry which is preliminary data.</text>
</comment>
<dbReference type="EMBL" id="CATOUU010000717">
    <property type="protein sequence ID" value="CAI9943648.1"/>
    <property type="molecule type" value="Genomic_DNA"/>
</dbReference>
<evidence type="ECO:0000313" key="3">
    <source>
        <dbReference type="Proteomes" id="UP001642409"/>
    </source>
</evidence>
<evidence type="ECO:0000313" key="2">
    <source>
        <dbReference type="EMBL" id="CAL6091785.1"/>
    </source>
</evidence>
<accession>A0AA86UL26</accession>
<dbReference type="EMBL" id="CAXDID020000438">
    <property type="protein sequence ID" value="CAL6091785.1"/>
    <property type="molecule type" value="Genomic_DNA"/>
</dbReference>
<dbReference type="Proteomes" id="UP001642409">
    <property type="component" value="Unassembled WGS sequence"/>
</dbReference>
<reference evidence="2 3" key="2">
    <citation type="submission" date="2024-07" db="EMBL/GenBank/DDBJ databases">
        <authorList>
            <person name="Akdeniz Z."/>
        </authorList>
    </citation>
    <scope>NUCLEOTIDE SEQUENCE [LARGE SCALE GENOMIC DNA]</scope>
</reference>
<gene>
    <name evidence="1" type="ORF">HINF_LOCUS31293</name>
    <name evidence="2" type="ORF">HINF_LOCUS65954</name>
</gene>
<protein>
    <submittedName>
        <fullName evidence="2">Hypothetical_protein</fullName>
    </submittedName>
</protein>
<dbReference type="AlphaFoldDB" id="A0AA86UL26"/>
<proteinExistence type="predicted"/>
<name>A0AA86UL26_9EUKA</name>
<sequence>MILYLKLQDRQLPIIFKPQRSVSKLFYQVKQKLNDINYQFTMVLNGVNLQYHQYEFLEKFWIVGKRNYVYVISLPTAYKLYDPDNYDDMQTLYHKIQSDKEYDRFARQLYESVIDID</sequence>